<evidence type="ECO:0000256" key="1">
    <source>
        <dbReference type="ARBA" id="ARBA00022670"/>
    </source>
</evidence>
<accession>A0A1D7TNN5</accession>
<gene>
    <name evidence="7" type="ORF">SHALO_2856</name>
</gene>
<dbReference type="SUPFAM" id="SSF102712">
    <property type="entry name" value="JAB1/MPN domain"/>
    <property type="match status" value="1"/>
</dbReference>
<reference evidence="8" key="1">
    <citation type="submission" date="2016-08" db="EMBL/GenBank/DDBJ databases">
        <title>Complete genome sequence of the organohalide-respiring Epsilonproteobacterium Sulfurospirillum halorespirans.</title>
        <authorList>
            <person name="Goris T."/>
            <person name="Zimmermann J."/>
            <person name="Schenz B."/>
            <person name="Lemos M."/>
            <person name="Hackermueller J."/>
            <person name="Diekert G."/>
        </authorList>
    </citation>
    <scope>NUCLEOTIDE SEQUENCE [LARGE SCALE GENOMIC DNA]</scope>
    <source>
        <strain>DSM 13726</strain>
        <strain evidence="8">PCE-M2</strain>
    </source>
</reference>
<proteinExistence type="predicted"/>
<dbReference type="PROSITE" id="PS50249">
    <property type="entry name" value="MPN"/>
    <property type="match status" value="1"/>
</dbReference>
<dbReference type="PANTHER" id="PTHR34858">
    <property type="entry name" value="CYSO-CYSTEINE PEPTIDASE"/>
    <property type="match status" value="1"/>
</dbReference>
<evidence type="ECO:0000313" key="8">
    <source>
        <dbReference type="Proteomes" id="UP000094609"/>
    </source>
</evidence>
<keyword evidence="5" id="KW-0482">Metalloprotease</keyword>
<dbReference type="KEGG" id="shal:SHALO_2856"/>
<dbReference type="SMART" id="SM00232">
    <property type="entry name" value="JAB_MPN"/>
    <property type="match status" value="1"/>
</dbReference>
<dbReference type="InterPro" id="IPR037518">
    <property type="entry name" value="MPN"/>
</dbReference>
<dbReference type="GO" id="GO:0006508">
    <property type="term" value="P:proteolysis"/>
    <property type="evidence" value="ECO:0007669"/>
    <property type="project" value="UniProtKB-KW"/>
</dbReference>
<dbReference type="FunFam" id="3.40.140.10:FF:000085">
    <property type="entry name" value="Mov34/MPN/PAD-1 family protein"/>
    <property type="match status" value="1"/>
</dbReference>
<dbReference type="Proteomes" id="UP000094609">
    <property type="component" value="Chromosome"/>
</dbReference>
<keyword evidence="3" id="KW-0378">Hydrolase</keyword>
<dbReference type="Gene3D" id="3.40.140.10">
    <property type="entry name" value="Cytidine Deaminase, domain 2"/>
    <property type="match status" value="1"/>
</dbReference>
<dbReference type="RefSeq" id="WP_069479129.1">
    <property type="nucleotide sequence ID" value="NZ_CP017111.1"/>
</dbReference>
<dbReference type="AlphaFoldDB" id="A0A1D7TNN5"/>
<evidence type="ECO:0000256" key="4">
    <source>
        <dbReference type="ARBA" id="ARBA00022833"/>
    </source>
</evidence>
<dbReference type="PANTHER" id="PTHR34858:SF1">
    <property type="entry name" value="CYSO-CYSTEINE PEPTIDASE"/>
    <property type="match status" value="1"/>
</dbReference>
<protein>
    <submittedName>
        <fullName evidence="7">MPN-family protein</fullName>
    </submittedName>
</protein>
<keyword evidence="2" id="KW-0479">Metal-binding</keyword>
<evidence type="ECO:0000256" key="2">
    <source>
        <dbReference type="ARBA" id="ARBA00022723"/>
    </source>
</evidence>
<dbReference type="GO" id="GO:0008235">
    <property type="term" value="F:metalloexopeptidase activity"/>
    <property type="evidence" value="ECO:0007669"/>
    <property type="project" value="TreeGrafter"/>
</dbReference>
<feature type="domain" description="MPN" evidence="6">
    <location>
        <begin position="2"/>
        <end position="131"/>
    </location>
</feature>
<dbReference type="Pfam" id="PF14464">
    <property type="entry name" value="Prok-JAB"/>
    <property type="match status" value="1"/>
</dbReference>
<evidence type="ECO:0000256" key="5">
    <source>
        <dbReference type="ARBA" id="ARBA00023049"/>
    </source>
</evidence>
<sequence length="131" mass="14807">MIKIPQSVYDEIVAHALRDNPIEACGYLAGINGEVKYAIPMKNTDASNEHFSFDPQEQFDAFKKTQKEGLRLISVYHSHPETPARPSEEDIRLAFDPNVSYIIVSLAGEVPDMKSFIIKNKTVEKEEINII</sequence>
<keyword evidence="8" id="KW-1185">Reference proteome</keyword>
<dbReference type="InterPro" id="IPR051929">
    <property type="entry name" value="VirAsm_ModProt"/>
</dbReference>
<name>A0A1D7TNN5_9BACT</name>
<organism evidence="7 8">
    <name type="scientific">Sulfurospirillum halorespirans DSM 13726</name>
    <dbReference type="NCBI Taxonomy" id="1193502"/>
    <lineage>
        <taxon>Bacteria</taxon>
        <taxon>Pseudomonadati</taxon>
        <taxon>Campylobacterota</taxon>
        <taxon>Epsilonproteobacteria</taxon>
        <taxon>Campylobacterales</taxon>
        <taxon>Sulfurospirillaceae</taxon>
        <taxon>Sulfurospirillum</taxon>
    </lineage>
</organism>
<evidence type="ECO:0000259" key="6">
    <source>
        <dbReference type="PROSITE" id="PS50249"/>
    </source>
</evidence>
<evidence type="ECO:0000256" key="3">
    <source>
        <dbReference type="ARBA" id="ARBA00022801"/>
    </source>
</evidence>
<dbReference type="InterPro" id="IPR028090">
    <property type="entry name" value="JAB_dom_prok"/>
</dbReference>
<dbReference type="GO" id="GO:0008270">
    <property type="term" value="F:zinc ion binding"/>
    <property type="evidence" value="ECO:0007669"/>
    <property type="project" value="TreeGrafter"/>
</dbReference>
<dbReference type="EMBL" id="CP017111">
    <property type="protein sequence ID" value="AOO66609.1"/>
    <property type="molecule type" value="Genomic_DNA"/>
</dbReference>
<keyword evidence="4" id="KW-0862">Zinc</keyword>
<dbReference type="CDD" id="cd08070">
    <property type="entry name" value="MPN_like"/>
    <property type="match status" value="1"/>
</dbReference>
<evidence type="ECO:0000313" key="7">
    <source>
        <dbReference type="EMBL" id="AOO66609.1"/>
    </source>
</evidence>
<dbReference type="InterPro" id="IPR000555">
    <property type="entry name" value="JAMM/MPN+_dom"/>
</dbReference>
<keyword evidence="1" id="KW-0645">Protease</keyword>
<dbReference type="STRING" id="1193502.SHALO_2856"/>
<dbReference type="PATRIC" id="fig|1193502.14.peg.2892"/>